<proteinExistence type="predicted"/>
<evidence type="ECO:0000313" key="1">
    <source>
        <dbReference type="EMBL" id="TDW26009.1"/>
    </source>
</evidence>
<dbReference type="Proteomes" id="UP000294743">
    <property type="component" value="Unassembled WGS sequence"/>
</dbReference>
<dbReference type="AlphaFoldDB" id="A0A4R8A5T2"/>
<dbReference type="EMBL" id="SODD01000002">
    <property type="protein sequence ID" value="TDW26009.1"/>
    <property type="molecule type" value="Genomic_DNA"/>
</dbReference>
<sequence length="129" mass="14627">MMKEFENSALFWQKLDTIYLSSKLVVHRAKDSAHPKYRNLIYPVNYGILEDTGGDGLREIRVFKGSMSKGIQGIIVGADILKRDCEAKLVVGCTEEEIEAILMMLNQTEHQKTVLLRRGNEVPEWASNS</sequence>
<evidence type="ECO:0000313" key="2">
    <source>
        <dbReference type="Proteomes" id="UP000294743"/>
    </source>
</evidence>
<gene>
    <name evidence="1" type="ORF">EDD63_10230</name>
</gene>
<accession>A0A4R8A5T2</accession>
<protein>
    <submittedName>
        <fullName evidence="1">Inorganic pyrophosphatase</fullName>
    </submittedName>
</protein>
<dbReference type="RefSeq" id="WP_424945036.1">
    <property type="nucleotide sequence ID" value="NZ_SODD01000002.1"/>
</dbReference>
<name>A0A4R8A5T2_9FIRM</name>
<reference evidence="1 2" key="1">
    <citation type="submission" date="2019-03" db="EMBL/GenBank/DDBJ databases">
        <title>Genomic Encyclopedia of Type Strains, Phase IV (KMG-IV): sequencing the most valuable type-strain genomes for metagenomic binning, comparative biology and taxonomic classification.</title>
        <authorList>
            <person name="Goeker M."/>
        </authorList>
    </citation>
    <scope>NUCLEOTIDE SEQUENCE [LARGE SCALE GENOMIC DNA]</scope>
    <source>
        <strain evidence="1 2">DSM 28867</strain>
    </source>
</reference>
<keyword evidence="2" id="KW-1185">Reference proteome</keyword>
<comment type="caution">
    <text evidence="1">The sequence shown here is derived from an EMBL/GenBank/DDBJ whole genome shotgun (WGS) entry which is preliminary data.</text>
</comment>
<organism evidence="1 2">
    <name type="scientific">Breznakia blatticola</name>
    <dbReference type="NCBI Taxonomy" id="1754012"/>
    <lineage>
        <taxon>Bacteria</taxon>
        <taxon>Bacillati</taxon>
        <taxon>Bacillota</taxon>
        <taxon>Erysipelotrichia</taxon>
        <taxon>Erysipelotrichales</taxon>
        <taxon>Erysipelotrichaceae</taxon>
        <taxon>Breznakia</taxon>
    </lineage>
</organism>